<protein>
    <submittedName>
        <fullName evidence="2">Uncharacterized protein</fullName>
    </submittedName>
</protein>
<feature type="region of interest" description="Disordered" evidence="1">
    <location>
        <begin position="88"/>
        <end position="111"/>
    </location>
</feature>
<accession>A0A3S5BFW3</accession>
<feature type="region of interest" description="Disordered" evidence="1">
    <location>
        <begin position="116"/>
        <end position="135"/>
    </location>
</feature>
<comment type="caution">
    <text evidence="2">The sequence shown here is derived from an EMBL/GenBank/DDBJ whole genome shotgun (WGS) entry which is preliminary data.</text>
</comment>
<sequence>MVILSGPSSQESCVGGITNEDQRVYLHRDPIPPFGDDSASVDSQSSLPSQPSGRISCSQGELGPQKRKRDKMNLASWFLNNVAGASSPGIGGGGANVGTPETGCQAANLSSPSTQVSASTASLQSVDPSTGSGEIEANRLFGRQPELLWPNGQLPLSILV</sequence>
<reference evidence="2" key="1">
    <citation type="submission" date="2018-11" db="EMBL/GenBank/DDBJ databases">
        <authorList>
            <consortium name="Pathogen Informatics"/>
        </authorList>
    </citation>
    <scope>NUCLEOTIDE SEQUENCE</scope>
</reference>
<feature type="region of interest" description="Disordered" evidence="1">
    <location>
        <begin position="1"/>
        <end position="69"/>
    </location>
</feature>
<dbReference type="EMBL" id="CAAALY010058129">
    <property type="protein sequence ID" value="VEL22736.1"/>
    <property type="molecule type" value="Genomic_DNA"/>
</dbReference>
<feature type="compositionally biased region" description="Polar residues" evidence="1">
    <location>
        <begin position="40"/>
        <end position="59"/>
    </location>
</feature>
<dbReference type="AlphaFoldDB" id="A0A3S5BFW3"/>
<name>A0A3S5BFW3_9PLAT</name>
<proteinExistence type="predicted"/>
<organism evidence="2 3">
    <name type="scientific">Protopolystoma xenopodis</name>
    <dbReference type="NCBI Taxonomy" id="117903"/>
    <lineage>
        <taxon>Eukaryota</taxon>
        <taxon>Metazoa</taxon>
        <taxon>Spiralia</taxon>
        <taxon>Lophotrochozoa</taxon>
        <taxon>Platyhelminthes</taxon>
        <taxon>Monogenea</taxon>
        <taxon>Polyopisthocotylea</taxon>
        <taxon>Polystomatidea</taxon>
        <taxon>Polystomatidae</taxon>
        <taxon>Protopolystoma</taxon>
    </lineage>
</organism>
<evidence type="ECO:0000256" key="1">
    <source>
        <dbReference type="SAM" id="MobiDB-lite"/>
    </source>
</evidence>
<keyword evidence="3" id="KW-1185">Reference proteome</keyword>
<feature type="compositionally biased region" description="Basic and acidic residues" evidence="1">
    <location>
        <begin position="20"/>
        <end position="30"/>
    </location>
</feature>
<gene>
    <name evidence="2" type="ORF">PXEA_LOCUS16176</name>
</gene>
<feature type="compositionally biased region" description="Polar residues" evidence="1">
    <location>
        <begin position="1"/>
        <end position="12"/>
    </location>
</feature>
<feature type="compositionally biased region" description="Polar residues" evidence="1">
    <location>
        <begin position="116"/>
        <end position="132"/>
    </location>
</feature>
<evidence type="ECO:0000313" key="2">
    <source>
        <dbReference type="EMBL" id="VEL22736.1"/>
    </source>
</evidence>
<dbReference type="Proteomes" id="UP000784294">
    <property type="component" value="Unassembled WGS sequence"/>
</dbReference>
<evidence type="ECO:0000313" key="3">
    <source>
        <dbReference type="Proteomes" id="UP000784294"/>
    </source>
</evidence>